<dbReference type="InterPro" id="IPR036397">
    <property type="entry name" value="RNaseH_sf"/>
</dbReference>
<evidence type="ECO:0000313" key="1">
    <source>
        <dbReference type="EMBL" id="KAJ2006373.1"/>
    </source>
</evidence>
<dbReference type="InterPro" id="IPR012337">
    <property type="entry name" value="RNaseH-like_sf"/>
</dbReference>
<keyword evidence="2" id="KW-1185">Reference proteome</keyword>
<organism evidence="1 2">
    <name type="scientific">Coemansia thaxteri</name>
    <dbReference type="NCBI Taxonomy" id="2663907"/>
    <lineage>
        <taxon>Eukaryota</taxon>
        <taxon>Fungi</taxon>
        <taxon>Fungi incertae sedis</taxon>
        <taxon>Zoopagomycota</taxon>
        <taxon>Kickxellomycotina</taxon>
        <taxon>Kickxellomycetes</taxon>
        <taxon>Kickxellales</taxon>
        <taxon>Kickxellaceae</taxon>
        <taxon>Coemansia</taxon>
    </lineage>
</organism>
<protein>
    <recommendedName>
        <fullName evidence="3">RNase H type-1 domain-containing protein</fullName>
    </recommendedName>
</protein>
<dbReference type="AlphaFoldDB" id="A0A9W8BN00"/>
<dbReference type="Proteomes" id="UP001150907">
    <property type="component" value="Unassembled WGS sequence"/>
</dbReference>
<dbReference type="GO" id="GO:0003676">
    <property type="term" value="F:nucleic acid binding"/>
    <property type="evidence" value="ECO:0007669"/>
    <property type="project" value="InterPro"/>
</dbReference>
<gene>
    <name evidence="1" type="ORF">H4R26_001417</name>
</gene>
<dbReference type="Gene3D" id="3.30.420.10">
    <property type="entry name" value="Ribonuclease H-like superfamily/Ribonuclease H"/>
    <property type="match status" value="1"/>
</dbReference>
<dbReference type="SUPFAM" id="SSF53098">
    <property type="entry name" value="Ribonuclease H-like"/>
    <property type="match status" value="1"/>
</dbReference>
<reference evidence="1" key="1">
    <citation type="submission" date="2022-07" db="EMBL/GenBank/DDBJ databases">
        <title>Phylogenomic reconstructions and comparative analyses of Kickxellomycotina fungi.</title>
        <authorList>
            <person name="Reynolds N.K."/>
            <person name="Stajich J.E."/>
            <person name="Barry K."/>
            <person name="Grigoriev I.V."/>
            <person name="Crous P."/>
            <person name="Smith M.E."/>
        </authorList>
    </citation>
    <scope>NUCLEOTIDE SEQUENCE</scope>
    <source>
        <strain evidence="1">IMI 214461</strain>
    </source>
</reference>
<accession>A0A9W8BN00</accession>
<sequence>MNIVRRAIGQRVDRDRRELLAPWNVVRWKGNGTAAVCWDDVSSVTAHTDGSLDEHVLLGPSMGFGARIEVFAHGREQPRDTRDVKGCCREGPFSSTVAEVLAIVMAMALVPPTVRLTIRSDSRAAIGAMEALQQRDPKMPWRKSTTKRQEGRTAADEWIWNHTSERTSYVGINTADWASAGETLARVLPASAQGRMLEARTRRLVQRAYRQRLGYVRERWVYRNECQIGRKKDSRISPSRRRWLMRLEQPVLEGVDDGVPEWPRTMPPGGVFRLFAQARHALLGRAGRPHRESA</sequence>
<dbReference type="EMBL" id="JANBQF010000063">
    <property type="protein sequence ID" value="KAJ2006373.1"/>
    <property type="molecule type" value="Genomic_DNA"/>
</dbReference>
<evidence type="ECO:0008006" key="3">
    <source>
        <dbReference type="Google" id="ProtNLM"/>
    </source>
</evidence>
<comment type="caution">
    <text evidence="1">The sequence shown here is derived from an EMBL/GenBank/DDBJ whole genome shotgun (WGS) entry which is preliminary data.</text>
</comment>
<proteinExistence type="predicted"/>
<evidence type="ECO:0000313" key="2">
    <source>
        <dbReference type="Proteomes" id="UP001150907"/>
    </source>
</evidence>
<dbReference type="OrthoDB" id="5594302at2759"/>
<name>A0A9W8BN00_9FUNG</name>